<protein>
    <submittedName>
        <fullName evidence="1">Uncharacterized protein</fullName>
    </submittedName>
</protein>
<accession>A0ABD1E111</accession>
<proteinExistence type="predicted"/>
<name>A0ABD1E111_HYPHA</name>
<comment type="caution">
    <text evidence="1">The sequence shown here is derived from an EMBL/GenBank/DDBJ whole genome shotgun (WGS) entry which is preliminary data.</text>
</comment>
<keyword evidence="2" id="KW-1185">Reference proteome</keyword>
<evidence type="ECO:0000313" key="1">
    <source>
        <dbReference type="EMBL" id="KAL1488358.1"/>
    </source>
</evidence>
<sequence length="125" mass="14031">MAVKCYSEPVESIGVLGGVNNQHDTDATRHQHDTDTNFSFLQNLTVLWDHGVKRDAGCHSAPQFTPRVPNDTLPIGNEIKYLGCLLFSKIENRSKIVNRLTTLAPKILERVEEDMKVCTRPLGKE</sequence>
<reference evidence="1 2" key="1">
    <citation type="submission" date="2024-05" db="EMBL/GenBank/DDBJ databases">
        <title>Genetic variation in Jamaican populations of the coffee berry borer (Hypothenemus hampei).</title>
        <authorList>
            <person name="Errbii M."/>
            <person name="Myrie A."/>
        </authorList>
    </citation>
    <scope>NUCLEOTIDE SEQUENCE [LARGE SCALE GENOMIC DNA]</scope>
    <source>
        <strain evidence="1">JA-Hopewell-2020-01-JO</strain>
        <tissue evidence="1">Whole body</tissue>
    </source>
</reference>
<organism evidence="1 2">
    <name type="scientific">Hypothenemus hampei</name>
    <name type="common">Coffee berry borer</name>
    <dbReference type="NCBI Taxonomy" id="57062"/>
    <lineage>
        <taxon>Eukaryota</taxon>
        <taxon>Metazoa</taxon>
        <taxon>Ecdysozoa</taxon>
        <taxon>Arthropoda</taxon>
        <taxon>Hexapoda</taxon>
        <taxon>Insecta</taxon>
        <taxon>Pterygota</taxon>
        <taxon>Neoptera</taxon>
        <taxon>Endopterygota</taxon>
        <taxon>Coleoptera</taxon>
        <taxon>Polyphaga</taxon>
        <taxon>Cucujiformia</taxon>
        <taxon>Curculionidae</taxon>
        <taxon>Scolytinae</taxon>
        <taxon>Hypothenemus</taxon>
    </lineage>
</organism>
<evidence type="ECO:0000313" key="2">
    <source>
        <dbReference type="Proteomes" id="UP001566132"/>
    </source>
</evidence>
<dbReference type="Proteomes" id="UP001566132">
    <property type="component" value="Unassembled WGS sequence"/>
</dbReference>
<gene>
    <name evidence="1" type="ORF">ABEB36_014835</name>
</gene>
<dbReference type="EMBL" id="JBDJPC010000014">
    <property type="protein sequence ID" value="KAL1488358.1"/>
    <property type="molecule type" value="Genomic_DNA"/>
</dbReference>
<dbReference type="AlphaFoldDB" id="A0ABD1E111"/>